<name>A0A261FRS3_9BIFI</name>
<feature type="compositionally biased region" description="Low complexity" evidence="1">
    <location>
        <begin position="189"/>
        <end position="208"/>
    </location>
</feature>
<protein>
    <submittedName>
        <fullName evidence="2">Uncharacterized protein</fullName>
    </submittedName>
</protein>
<dbReference type="AlphaFoldDB" id="A0A261FRS3"/>
<feature type="region of interest" description="Disordered" evidence="1">
    <location>
        <begin position="186"/>
        <end position="244"/>
    </location>
</feature>
<proteinExistence type="predicted"/>
<comment type="caution">
    <text evidence="2">The sequence shown here is derived from an EMBL/GenBank/DDBJ whole genome shotgun (WGS) entry which is preliminary data.</text>
</comment>
<evidence type="ECO:0000313" key="3">
    <source>
        <dbReference type="Proteomes" id="UP000216871"/>
    </source>
</evidence>
<keyword evidence="3" id="KW-1185">Reference proteome</keyword>
<feature type="compositionally biased region" description="Low complexity" evidence="1">
    <location>
        <begin position="226"/>
        <end position="244"/>
    </location>
</feature>
<dbReference type="Proteomes" id="UP000216871">
    <property type="component" value="Unassembled WGS sequence"/>
</dbReference>
<dbReference type="EMBL" id="MWWW01000001">
    <property type="protein sequence ID" value="OZG61857.1"/>
    <property type="molecule type" value="Genomic_DNA"/>
</dbReference>
<gene>
    <name evidence="2" type="ORF">BMYO_0007</name>
</gene>
<evidence type="ECO:0000256" key="1">
    <source>
        <dbReference type="SAM" id="MobiDB-lite"/>
    </source>
</evidence>
<reference evidence="2 3" key="1">
    <citation type="journal article" date="2017" name="BMC Genomics">
        <title>Comparative genomic and phylogenomic analyses of the Bifidobacteriaceae family.</title>
        <authorList>
            <person name="Lugli G.A."/>
            <person name="Milani C."/>
            <person name="Turroni F."/>
            <person name="Duranti S."/>
            <person name="Mancabelli L."/>
            <person name="Mangifesta M."/>
            <person name="Ferrario C."/>
            <person name="Modesto M."/>
            <person name="Mattarelli P."/>
            <person name="Jiri K."/>
            <person name="van Sinderen D."/>
            <person name="Ventura M."/>
        </authorList>
    </citation>
    <scope>NUCLEOTIDE SEQUENCE [LARGE SCALE GENOMIC DNA]</scope>
    <source>
        <strain evidence="2 3">DSM 100196</strain>
    </source>
</reference>
<sequence>MIPAVLFTKDLPGPLSMNRLAAFGTVHKLDESASYWSEHAGTLYGRATIVSTVAPFGTVACMQTAAWVWLGDAPFPASIDVISTSHFRSTSAGRRIRVFRRLTLPEQIIKLGSLPITTPTRTACDLVMTPEDDVTPSRINDLVCQLMSAYRFRPNDCLDIIKEHRHHKYAGRARLFFESIQREMNEVDPQPATQQATQPATQTSAQTPVLQTPVPPERPSLTTALETTAPKPTTSEPTTSGEPR</sequence>
<organism evidence="2 3">
    <name type="scientific">Bifidobacterium myosotis</name>
    <dbReference type="NCBI Taxonomy" id="1630166"/>
    <lineage>
        <taxon>Bacteria</taxon>
        <taxon>Bacillati</taxon>
        <taxon>Actinomycetota</taxon>
        <taxon>Actinomycetes</taxon>
        <taxon>Bifidobacteriales</taxon>
        <taxon>Bifidobacteriaceae</taxon>
        <taxon>Bifidobacterium</taxon>
    </lineage>
</organism>
<accession>A0A261FRS3</accession>
<evidence type="ECO:0000313" key="2">
    <source>
        <dbReference type="EMBL" id="OZG61857.1"/>
    </source>
</evidence>